<protein>
    <submittedName>
        <fullName evidence="1">Uncharacterized protein</fullName>
    </submittedName>
</protein>
<reference evidence="1 2" key="1">
    <citation type="journal article" date="2015" name="Parasit. Vectors">
        <title>Draft genome of the scabies mite.</title>
        <authorList>
            <person name="Rider S.D.Jr."/>
            <person name="Morgan M.S."/>
            <person name="Arlian L.G."/>
        </authorList>
    </citation>
    <scope>NUCLEOTIDE SEQUENCE [LARGE SCALE GENOMIC DNA]</scope>
    <source>
        <strain evidence="1">Arlian Lab</strain>
    </source>
</reference>
<dbReference type="VEuPathDB" id="VectorBase:SSCA005755"/>
<accession>A0A132A298</accession>
<comment type="caution">
    <text evidence="1">The sequence shown here is derived from an EMBL/GenBank/DDBJ whole genome shotgun (WGS) entry which is preliminary data.</text>
</comment>
<name>A0A132A298_SARSC</name>
<gene>
    <name evidence="1" type="ORF">QR98_0036110</name>
</gene>
<organism evidence="1 2">
    <name type="scientific">Sarcoptes scabiei</name>
    <name type="common">Itch mite</name>
    <name type="synonym">Acarus scabiei</name>
    <dbReference type="NCBI Taxonomy" id="52283"/>
    <lineage>
        <taxon>Eukaryota</taxon>
        <taxon>Metazoa</taxon>
        <taxon>Ecdysozoa</taxon>
        <taxon>Arthropoda</taxon>
        <taxon>Chelicerata</taxon>
        <taxon>Arachnida</taxon>
        <taxon>Acari</taxon>
        <taxon>Acariformes</taxon>
        <taxon>Sarcoptiformes</taxon>
        <taxon>Astigmata</taxon>
        <taxon>Psoroptidia</taxon>
        <taxon>Sarcoptoidea</taxon>
        <taxon>Sarcoptidae</taxon>
        <taxon>Sarcoptinae</taxon>
        <taxon>Sarcoptes</taxon>
    </lineage>
</organism>
<dbReference type="Proteomes" id="UP000616769">
    <property type="component" value="Unassembled WGS sequence"/>
</dbReference>
<evidence type="ECO:0000313" key="1">
    <source>
        <dbReference type="EMBL" id="KPM05152.1"/>
    </source>
</evidence>
<dbReference type="AlphaFoldDB" id="A0A132A298"/>
<proteinExistence type="predicted"/>
<evidence type="ECO:0000313" key="2">
    <source>
        <dbReference type="Proteomes" id="UP000616769"/>
    </source>
</evidence>
<dbReference type="EMBL" id="JXLN01010124">
    <property type="protein sequence ID" value="KPM05152.1"/>
    <property type="molecule type" value="Genomic_DNA"/>
</dbReference>
<sequence length="62" mass="7156">MANLNDYVRLQNGTIERLLHFMCGLNGIPSSHQRHICISILSLLVTLDFVSLFYYLFLISKL</sequence>